<dbReference type="Pfam" id="PF06832">
    <property type="entry name" value="BiPBP_C"/>
    <property type="match status" value="1"/>
</dbReference>
<reference evidence="16 17" key="1">
    <citation type="submission" date="2019-03" db="EMBL/GenBank/DDBJ databases">
        <title>Genomic Encyclopedia of Type Strains, Phase IV (KMG-IV): sequencing the most valuable type-strain genomes for metagenomic binning, comparative biology and taxonomic classification.</title>
        <authorList>
            <person name="Goeker M."/>
        </authorList>
    </citation>
    <scope>NUCLEOTIDE SEQUENCE [LARGE SCALE GENOMIC DNA]</scope>
    <source>
        <strain evidence="16 17">DSM 101</strain>
    </source>
</reference>
<dbReference type="InterPro" id="IPR001264">
    <property type="entry name" value="Glyco_trans_51"/>
</dbReference>
<evidence type="ECO:0000259" key="15">
    <source>
        <dbReference type="Pfam" id="PF06832"/>
    </source>
</evidence>
<dbReference type="Gene3D" id="1.10.3810.10">
    <property type="entry name" value="Biosynthetic peptidoglycan transglycosylase-like"/>
    <property type="match status" value="1"/>
</dbReference>
<dbReference type="Proteomes" id="UP000295030">
    <property type="component" value="Unassembled WGS sequence"/>
</dbReference>
<keyword evidence="7" id="KW-0808">Transferase</keyword>
<dbReference type="PANTHER" id="PTHR32282">
    <property type="entry name" value="BINDING PROTEIN TRANSPEPTIDASE, PUTATIVE-RELATED"/>
    <property type="match status" value="1"/>
</dbReference>
<keyword evidence="12" id="KW-0732">Signal</keyword>
<gene>
    <name evidence="16" type="ORF">EV667_1639</name>
</gene>
<keyword evidence="8" id="KW-0378">Hydrolase</keyword>
<dbReference type="RefSeq" id="WP_245516032.1">
    <property type="nucleotide sequence ID" value="NZ_SMFY01000001.1"/>
</dbReference>
<keyword evidence="9" id="KW-0511">Multifunctional enzyme</keyword>
<feature type="signal peptide" evidence="12">
    <location>
        <begin position="1"/>
        <end position="24"/>
    </location>
</feature>
<evidence type="ECO:0000256" key="8">
    <source>
        <dbReference type="ARBA" id="ARBA00022801"/>
    </source>
</evidence>
<sequence length="703" mass="73703">MKRAAGIAVLGALLLAGGSTAWLAGVCAAAPLPPTPALSVEVRDREGRLLRPFALADGRWRLKAETRDIDRRFRDMLVAYEDKRFWEHGGVDPLALLRAAGQVLLHGRIVSGGSTLTMQVARLLEPREGSGFAAKLGAKFSEMRRALELEARLSKSEILALYLTLAPYGGNIEGVRAASLAWFGKEPRRLSLAEAALLVALPQAPEARRPDRQPARAARARDTVLARLSEAGLFGAAEVEFAGRAPVPAGRLALPMFAAHAAENARRQQPAAQVHELAIDASAQARLEALAGERVRELGKGVSLALVMVDNASGEVLARVSGADPLDTERAGAVDLTRAIRSPGSTLKPFIYGLAFEDGVAHPETLIEDRPARFGAYRPRNFDRDYQGTVSVRQALQLSLNVPAVVLLQAVGPQRLASRLGQSGFALKLPPGEVPGLAVGLGGVGMSLDALAGLYAGIANGGTANGLRDRLDDAGSGPDGARQLMSPVAAAYLGQSLAGTPAPRNERAGRIAFKTGTSFGYRDAWAVGFDGRRTVAVWVGRPDGQPVPGMIGREAAAPILFEAFARLVSRPAPFAPAPREAVDVKNAQLPPPLRHFGRAPGQGSGEEGPKIAFPPEGASLEREGDEPLVLKVSGGTGKLTVFVDGVPGGQPAGAATWFWRPAGAGFVRLTVMDAAGSTDSVTLRIRGAADPDGAAQPGRLSGR</sequence>
<feature type="domain" description="Glycosyl transferase family 51" evidence="14">
    <location>
        <begin position="57"/>
        <end position="228"/>
    </location>
</feature>
<feature type="domain" description="Penicillin-binding C-terminal" evidence="15">
    <location>
        <begin position="605"/>
        <end position="682"/>
    </location>
</feature>
<evidence type="ECO:0000256" key="7">
    <source>
        <dbReference type="ARBA" id="ARBA00022679"/>
    </source>
</evidence>
<feature type="domain" description="Penicillin-binding protein transpeptidase" evidence="13">
    <location>
        <begin position="305"/>
        <end position="530"/>
    </location>
</feature>
<comment type="pathway">
    <text evidence="1">Cell wall biogenesis; peptidoglycan biosynthesis.</text>
</comment>
<evidence type="ECO:0000256" key="4">
    <source>
        <dbReference type="ARBA" id="ARBA00022645"/>
    </source>
</evidence>
<dbReference type="InterPro" id="IPR001460">
    <property type="entry name" value="PCN-bd_Tpept"/>
</dbReference>
<dbReference type="InterPro" id="IPR011815">
    <property type="entry name" value="PBP_1c"/>
</dbReference>
<evidence type="ECO:0000256" key="2">
    <source>
        <dbReference type="ARBA" id="ARBA00007090"/>
    </source>
</evidence>
<dbReference type="GO" id="GO:0006508">
    <property type="term" value="P:proteolysis"/>
    <property type="evidence" value="ECO:0007669"/>
    <property type="project" value="UniProtKB-KW"/>
</dbReference>
<keyword evidence="17" id="KW-1185">Reference proteome</keyword>
<evidence type="ECO:0000313" key="16">
    <source>
        <dbReference type="EMBL" id="TCK31529.1"/>
    </source>
</evidence>
<dbReference type="PANTHER" id="PTHR32282:SF15">
    <property type="entry name" value="PENICILLIN-BINDING PROTEIN 1C"/>
    <property type="match status" value="1"/>
</dbReference>
<evidence type="ECO:0000256" key="6">
    <source>
        <dbReference type="ARBA" id="ARBA00022676"/>
    </source>
</evidence>
<dbReference type="GO" id="GO:0008955">
    <property type="term" value="F:peptidoglycan glycosyltransferase activity"/>
    <property type="evidence" value="ECO:0007669"/>
    <property type="project" value="UniProtKB-EC"/>
</dbReference>
<keyword evidence="4" id="KW-0121">Carboxypeptidase</keyword>
<evidence type="ECO:0000313" key="17">
    <source>
        <dbReference type="Proteomes" id="UP000295030"/>
    </source>
</evidence>
<protein>
    <recommendedName>
        <fullName evidence="10">peptidoglycan glycosyltransferase</fullName>
        <ecNumber evidence="10">2.4.99.28</ecNumber>
    </recommendedName>
</protein>
<proteinExistence type="inferred from homology"/>
<dbReference type="InterPro" id="IPR036950">
    <property type="entry name" value="PBP_transglycosylase"/>
</dbReference>
<feature type="chain" id="PRO_5020484737" description="peptidoglycan glycosyltransferase" evidence="12">
    <location>
        <begin position="25"/>
        <end position="703"/>
    </location>
</feature>
<dbReference type="InterPro" id="IPR023346">
    <property type="entry name" value="Lysozyme-like_dom_sf"/>
</dbReference>
<keyword evidence="5" id="KW-0645">Protease</keyword>
<evidence type="ECO:0000256" key="1">
    <source>
        <dbReference type="ARBA" id="ARBA00004752"/>
    </source>
</evidence>
<dbReference type="GO" id="GO:0008658">
    <property type="term" value="F:penicillin binding"/>
    <property type="evidence" value="ECO:0007669"/>
    <property type="project" value="InterPro"/>
</dbReference>
<dbReference type="UniPathway" id="UPA00219"/>
<dbReference type="Gene3D" id="3.40.710.10">
    <property type="entry name" value="DD-peptidase/beta-lactamase superfamily"/>
    <property type="match status" value="1"/>
</dbReference>
<dbReference type="NCBIfam" id="TIGR02073">
    <property type="entry name" value="PBP_1c"/>
    <property type="match status" value="1"/>
</dbReference>
<keyword evidence="6" id="KW-0328">Glycosyltransferase</keyword>
<evidence type="ECO:0000256" key="11">
    <source>
        <dbReference type="ARBA" id="ARBA00049902"/>
    </source>
</evidence>
<dbReference type="InterPro" id="IPR012338">
    <property type="entry name" value="Beta-lactam/transpept-like"/>
</dbReference>
<dbReference type="GO" id="GO:0004180">
    <property type="term" value="F:carboxypeptidase activity"/>
    <property type="evidence" value="ECO:0007669"/>
    <property type="project" value="UniProtKB-KW"/>
</dbReference>
<comment type="similarity">
    <text evidence="3">In the N-terminal section; belongs to the glycosyltransferase 51 family.</text>
</comment>
<dbReference type="Pfam" id="PF00905">
    <property type="entry name" value="Transpeptidase"/>
    <property type="match status" value="1"/>
</dbReference>
<accession>A0A4R1IDP1</accession>
<evidence type="ECO:0000259" key="13">
    <source>
        <dbReference type="Pfam" id="PF00905"/>
    </source>
</evidence>
<dbReference type="EC" id="2.4.99.28" evidence="10"/>
<dbReference type="GO" id="GO:0009252">
    <property type="term" value="P:peptidoglycan biosynthetic process"/>
    <property type="evidence" value="ECO:0007669"/>
    <property type="project" value="UniProtKB-UniPathway"/>
</dbReference>
<comment type="catalytic activity">
    <reaction evidence="11">
        <text>[GlcNAc-(1-&gt;4)-Mur2Ac(oyl-L-Ala-gamma-D-Glu-L-Lys-D-Ala-D-Ala)](n)-di-trans,octa-cis-undecaprenyl diphosphate + beta-D-GlcNAc-(1-&gt;4)-Mur2Ac(oyl-L-Ala-gamma-D-Glu-L-Lys-D-Ala-D-Ala)-di-trans,octa-cis-undecaprenyl diphosphate = [GlcNAc-(1-&gt;4)-Mur2Ac(oyl-L-Ala-gamma-D-Glu-L-Lys-D-Ala-D-Ala)](n+1)-di-trans,octa-cis-undecaprenyl diphosphate + di-trans,octa-cis-undecaprenyl diphosphate + H(+)</text>
        <dbReference type="Rhea" id="RHEA:23708"/>
        <dbReference type="Rhea" id="RHEA-COMP:9602"/>
        <dbReference type="Rhea" id="RHEA-COMP:9603"/>
        <dbReference type="ChEBI" id="CHEBI:15378"/>
        <dbReference type="ChEBI" id="CHEBI:58405"/>
        <dbReference type="ChEBI" id="CHEBI:60033"/>
        <dbReference type="ChEBI" id="CHEBI:78435"/>
        <dbReference type="EC" id="2.4.99.28"/>
    </reaction>
</comment>
<dbReference type="GO" id="GO:0030288">
    <property type="term" value="C:outer membrane-bounded periplasmic space"/>
    <property type="evidence" value="ECO:0007669"/>
    <property type="project" value="TreeGrafter"/>
</dbReference>
<evidence type="ECO:0000256" key="9">
    <source>
        <dbReference type="ARBA" id="ARBA00023268"/>
    </source>
</evidence>
<dbReference type="AlphaFoldDB" id="A0A4R1IDP1"/>
<comment type="similarity">
    <text evidence="2">In the C-terminal section; belongs to the transpeptidase family.</text>
</comment>
<dbReference type="EMBL" id="SMFY01000001">
    <property type="protein sequence ID" value="TCK31529.1"/>
    <property type="molecule type" value="Genomic_DNA"/>
</dbReference>
<dbReference type="SUPFAM" id="SSF56601">
    <property type="entry name" value="beta-lactamase/transpeptidase-like"/>
    <property type="match status" value="1"/>
</dbReference>
<evidence type="ECO:0000256" key="12">
    <source>
        <dbReference type="SAM" id="SignalP"/>
    </source>
</evidence>
<dbReference type="InterPro" id="IPR050396">
    <property type="entry name" value="Glycosyltr_51/Transpeptidase"/>
</dbReference>
<evidence type="ECO:0000256" key="3">
    <source>
        <dbReference type="ARBA" id="ARBA00007739"/>
    </source>
</evidence>
<evidence type="ECO:0000259" key="14">
    <source>
        <dbReference type="Pfam" id="PF00912"/>
    </source>
</evidence>
<dbReference type="InterPro" id="IPR009647">
    <property type="entry name" value="PBP_C"/>
</dbReference>
<comment type="caution">
    <text evidence="16">The sequence shown here is derived from an EMBL/GenBank/DDBJ whole genome shotgun (WGS) entry which is preliminary data.</text>
</comment>
<dbReference type="SUPFAM" id="SSF53955">
    <property type="entry name" value="Lysozyme-like"/>
    <property type="match status" value="1"/>
</dbReference>
<dbReference type="Pfam" id="PF00912">
    <property type="entry name" value="Transgly"/>
    <property type="match status" value="1"/>
</dbReference>
<organism evidence="16 17">
    <name type="scientific">Ancylobacter aquaticus</name>
    <dbReference type="NCBI Taxonomy" id="100"/>
    <lineage>
        <taxon>Bacteria</taxon>
        <taxon>Pseudomonadati</taxon>
        <taxon>Pseudomonadota</taxon>
        <taxon>Alphaproteobacteria</taxon>
        <taxon>Hyphomicrobiales</taxon>
        <taxon>Xanthobacteraceae</taxon>
        <taxon>Ancylobacter</taxon>
    </lineage>
</organism>
<name>A0A4R1IDP1_ANCAQ</name>
<evidence type="ECO:0000256" key="10">
    <source>
        <dbReference type="ARBA" id="ARBA00044770"/>
    </source>
</evidence>
<evidence type="ECO:0000256" key="5">
    <source>
        <dbReference type="ARBA" id="ARBA00022670"/>
    </source>
</evidence>